<evidence type="ECO:0000313" key="5">
    <source>
        <dbReference type="Proteomes" id="UP001321760"/>
    </source>
</evidence>
<feature type="compositionally biased region" description="Basic and acidic residues" evidence="2">
    <location>
        <begin position="42"/>
        <end position="51"/>
    </location>
</feature>
<keyword evidence="3" id="KW-1133">Transmembrane helix</keyword>
<keyword evidence="3" id="KW-0812">Transmembrane</keyword>
<dbReference type="PANTHER" id="PTHR31495:SF0">
    <property type="entry name" value="BINDING PROTEIN CALEOSIN, PUTATIVE (AFU_ORTHOLOGUE AFUA_5G13750)-RELATED"/>
    <property type="match status" value="1"/>
</dbReference>
<dbReference type="InterPro" id="IPR007736">
    <property type="entry name" value="Caleosin-related"/>
</dbReference>
<keyword evidence="3" id="KW-0472">Membrane</keyword>
<sequence>MADKLDTVAAQCGATKRQQALDADASIRKPAVARATAAVSTEHPDGIEEYTKQPSSNNTSSFGIATATGRSTPGTHTPGFRELGFNLLFSLLAMIIIHLGFSYPTRLAYSYVPDPRFRLFVGGIHKAKHGSDSGTYDQEGRFVPQAFEDMFSKWDTGGKGALSAWELWNMIAGHRVAMDPFGWSAGVFEFGTTFLLVQENGRVSKEDMRRIYDGSIFWHIRHLRRNGKHWHKGFGLRDLFGQVQNASLTLTNLKRTVSRMSPKECKQLA</sequence>
<reference evidence="4" key="1">
    <citation type="journal article" date="2023" name="Mol. Phylogenet. Evol.">
        <title>Genome-scale phylogeny and comparative genomics of the fungal order Sordariales.</title>
        <authorList>
            <person name="Hensen N."/>
            <person name="Bonometti L."/>
            <person name="Westerberg I."/>
            <person name="Brannstrom I.O."/>
            <person name="Guillou S."/>
            <person name="Cros-Aarteil S."/>
            <person name="Calhoun S."/>
            <person name="Haridas S."/>
            <person name="Kuo A."/>
            <person name="Mondo S."/>
            <person name="Pangilinan J."/>
            <person name="Riley R."/>
            <person name="LaButti K."/>
            <person name="Andreopoulos B."/>
            <person name="Lipzen A."/>
            <person name="Chen C."/>
            <person name="Yan M."/>
            <person name="Daum C."/>
            <person name="Ng V."/>
            <person name="Clum A."/>
            <person name="Steindorff A."/>
            <person name="Ohm R.A."/>
            <person name="Martin F."/>
            <person name="Silar P."/>
            <person name="Natvig D.O."/>
            <person name="Lalanne C."/>
            <person name="Gautier V."/>
            <person name="Ament-Velasquez S.L."/>
            <person name="Kruys A."/>
            <person name="Hutchinson M.I."/>
            <person name="Powell A.J."/>
            <person name="Barry K."/>
            <person name="Miller A.N."/>
            <person name="Grigoriev I.V."/>
            <person name="Debuchy R."/>
            <person name="Gladieux P."/>
            <person name="Hiltunen Thoren M."/>
            <person name="Johannesson H."/>
        </authorList>
    </citation>
    <scope>NUCLEOTIDE SEQUENCE</scope>
    <source>
        <strain evidence="4">PSN243</strain>
    </source>
</reference>
<dbReference type="AlphaFoldDB" id="A0AAV9G321"/>
<dbReference type="EMBL" id="MU866009">
    <property type="protein sequence ID" value="KAK4442675.1"/>
    <property type="molecule type" value="Genomic_DNA"/>
</dbReference>
<protein>
    <submittedName>
        <fullName evidence="4">Caleosin related protein-domain-containing protein</fullName>
    </submittedName>
</protein>
<comment type="similarity">
    <text evidence="1">Belongs to the caleosin family.</text>
</comment>
<dbReference type="GO" id="GO:0005509">
    <property type="term" value="F:calcium ion binding"/>
    <property type="evidence" value="ECO:0007669"/>
    <property type="project" value="TreeGrafter"/>
</dbReference>
<feature type="region of interest" description="Disordered" evidence="2">
    <location>
        <begin position="35"/>
        <end position="76"/>
    </location>
</feature>
<comment type="caution">
    <text evidence="4">The sequence shown here is derived from an EMBL/GenBank/DDBJ whole genome shotgun (WGS) entry which is preliminary data.</text>
</comment>
<keyword evidence="5" id="KW-1185">Reference proteome</keyword>
<dbReference type="Pfam" id="PF05042">
    <property type="entry name" value="Caleosin"/>
    <property type="match status" value="1"/>
</dbReference>
<evidence type="ECO:0000256" key="1">
    <source>
        <dbReference type="ARBA" id="ARBA00006765"/>
    </source>
</evidence>
<dbReference type="GO" id="GO:0004497">
    <property type="term" value="F:monooxygenase activity"/>
    <property type="evidence" value="ECO:0007669"/>
    <property type="project" value="TreeGrafter"/>
</dbReference>
<dbReference type="Proteomes" id="UP001321760">
    <property type="component" value="Unassembled WGS sequence"/>
</dbReference>
<proteinExistence type="inferred from homology"/>
<evidence type="ECO:0000256" key="3">
    <source>
        <dbReference type="SAM" id="Phobius"/>
    </source>
</evidence>
<feature type="transmembrane region" description="Helical" evidence="3">
    <location>
        <begin position="83"/>
        <end position="101"/>
    </location>
</feature>
<gene>
    <name evidence="4" type="ORF">QBC34DRAFT_443955</name>
</gene>
<feature type="compositionally biased region" description="Polar residues" evidence="2">
    <location>
        <begin position="52"/>
        <end position="75"/>
    </location>
</feature>
<organism evidence="4 5">
    <name type="scientific">Podospora aff. communis PSN243</name>
    <dbReference type="NCBI Taxonomy" id="3040156"/>
    <lineage>
        <taxon>Eukaryota</taxon>
        <taxon>Fungi</taxon>
        <taxon>Dikarya</taxon>
        <taxon>Ascomycota</taxon>
        <taxon>Pezizomycotina</taxon>
        <taxon>Sordariomycetes</taxon>
        <taxon>Sordariomycetidae</taxon>
        <taxon>Sordariales</taxon>
        <taxon>Podosporaceae</taxon>
        <taxon>Podospora</taxon>
    </lineage>
</organism>
<evidence type="ECO:0000313" key="4">
    <source>
        <dbReference type="EMBL" id="KAK4442675.1"/>
    </source>
</evidence>
<dbReference type="PANTHER" id="PTHR31495">
    <property type="entry name" value="PEROXYGENASE 3-RELATED"/>
    <property type="match status" value="1"/>
</dbReference>
<evidence type="ECO:0000256" key="2">
    <source>
        <dbReference type="SAM" id="MobiDB-lite"/>
    </source>
</evidence>
<accession>A0AAV9G321</accession>
<name>A0AAV9G321_9PEZI</name>
<reference evidence="4" key="2">
    <citation type="submission" date="2023-05" db="EMBL/GenBank/DDBJ databases">
        <authorList>
            <consortium name="Lawrence Berkeley National Laboratory"/>
            <person name="Steindorff A."/>
            <person name="Hensen N."/>
            <person name="Bonometti L."/>
            <person name="Westerberg I."/>
            <person name="Brannstrom I.O."/>
            <person name="Guillou S."/>
            <person name="Cros-Aarteil S."/>
            <person name="Calhoun S."/>
            <person name="Haridas S."/>
            <person name="Kuo A."/>
            <person name="Mondo S."/>
            <person name="Pangilinan J."/>
            <person name="Riley R."/>
            <person name="Labutti K."/>
            <person name="Andreopoulos B."/>
            <person name="Lipzen A."/>
            <person name="Chen C."/>
            <person name="Yanf M."/>
            <person name="Daum C."/>
            <person name="Ng V."/>
            <person name="Clum A."/>
            <person name="Ohm R."/>
            <person name="Martin F."/>
            <person name="Silar P."/>
            <person name="Natvig D."/>
            <person name="Lalanne C."/>
            <person name="Gautier V."/>
            <person name="Ament-Velasquez S.L."/>
            <person name="Kruys A."/>
            <person name="Hutchinson M.I."/>
            <person name="Powell A.J."/>
            <person name="Barry K."/>
            <person name="Miller A.N."/>
            <person name="Grigoriev I.V."/>
            <person name="Debuchy R."/>
            <person name="Gladieux P."/>
            <person name="Thoren M.H."/>
            <person name="Johannesson H."/>
        </authorList>
    </citation>
    <scope>NUCLEOTIDE SEQUENCE</scope>
    <source>
        <strain evidence="4">PSN243</strain>
    </source>
</reference>